<keyword evidence="1" id="KW-0812">Transmembrane</keyword>
<proteinExistence type="predicted"/>
<dbReference type="EMBL" id="RCSS01000356">
    <property type="protein sequence ID" value="RVD91953.1"/>
    <property type="molecule type" value="Genomic_DNA"/>
</dbReference>
<name>A0A437AL73_9MICR</name>
<feature type="transmembrane region" description="Helical" evidence="1">
    <location>
        <begin position="20"/>
        <end position="41"/>
    </location>
</feature>
<dbReference type="Proteomes" id="UP000282876">
    <property type="component" value="Unassembled WGS sequence"/>
</dbReference>
<evidence type="ECO:0000313" key="2">
    <source>
        <dbReference type="EMBL" id="RVD91953.1"/>
    </source>
</evidence>
<dbReference type="VEuPathDB" id="MicrosporidiaDB:TUBRATIS_15700"/>
<gene>
    <name evidence="2" type="ORF">TUBRATIS_15700</name>
</gene>
<comment type="caution">
    <text evidence="2">The sequence shown here is derived from an EMBL/GenBank/DDBJ whole genome shotgun (WGS) entry which is preliminary data.</text>
</comment>
<evidence type="ECO:0000313" key="3">
    <source>
        <dbReference type="Proteomes" id="UP000282876"/>
    </source>
</evidence>
<keyword evidence="3" id="KW-1185">Reference proteome</keyword>
<keyword evidence="1" id="KW-0472">Membrane</keyword>
<dbReference type="AlphaFoldDB" id="A0A437AL73"/>
<feature type="transmembrane region" description="Helical" evidence="1">
    <location>
        <begin position="108"/>
        <end position="128"/>
    </location>
</feature>
<keyword evidence="1" id="KW-1133">Transmembrane helix</keyword>
<reference evidence="2 3" key="1">
    <citation type="submission" date="2018-10" db="EMBL/GenBank/DDBJ databases">
        <title>Draft genome sequence of the microsporidian Tubulinosema ratisbonensis.</title>
        <authorList>
            <person name="Polonais V."/>
            <person name="Peyretaillade E."/>
            <person name="Niehus S."/>
            <person name="Wawrzyniak I."/>
            <person name="Franchet A."/>
            <person name="Gaspin C."/>
            <person name="Reichstadt M."/>
            <person name="Belser C."/>
            <person name="Labadie K."/>
            <person name="Delbac F."/>
            <person name="Ferrandon D."/>
        </authorList>
    </citation>
    <scope>NUCLEOTIDE SEQUENCE [LARGE SCALE GENOMIC DNA]</scope>
    <source>
        <strain evidence="2 3">Franzen</strain>
    </source>
</reference>
<accession>A0A437AL73</accession>
<evidence type="ECO:0000256" key="1">
    <source>
        <dbReference type="SAM" id="Phobius"/>
    </source>
</evidence>
<organism evidence="2 3">
    <name type="scientific">Tubulinosema ratisbonensis</name>
    <dbReference type="NCBI Taxonomy" id="291195"/>
    <lineage>
        <taxon>Eukaryota</taxon>
        <taxon>Fungi</taxon>
        <taxon>Fungi incertae sedis</taxon>
        <taxon>Microsporidia</taxon>
        <taxon>Tubulinosematoidea</taxon>
        <taxon>Tubulinosematidae</taxon>
        <taxon>Tubulinosema</taxon>
    </lineage>
</organism>
<protein>
    <submittedName>
        <fullName evidence="2">Uncharacterized protein</fullName>
    </submittedName>
</protein>
<sequence length="130" mass="15802">MFNIWIEVMLFCKESAKNFVYSLVFYAFVKILFHFLFYASILSLFMSENFFKLTWALIFSEYLLSIKFLFILWDYESKSEYEYVLNFINLIVNVKVVKLMKRISFFKALFLILLSKIISYFICEILFIKN</sequence>
<feature type="transmembrane region" description="Helical" evidence="1">
    <location>
        <begin position="53"/>
        <end position="73"/>
    </location>
</feature>